<dbReference type="Pfam" id="PF00305">
    <property type="entry name" value="Lipoxygenase"/>
    <property type="match status" value="1"/>
</dbReference>
<dbReference type="PRINTS" id="PR00087">
    <property type="entry name" value="LIPOXYGENASE"/>
</dbReference>
<dbReference type="GO" id="GO:0016702">
    <property type="term" value="F:oxidoreductase activity, acting on single donors with incorporation of molecular oxygen, incorporation of two atoms of oxygen"/>
    <property type="evidence" value="ECO:0007669"/>
    <property type="project" value="InterPro"/>
</dbReference>
<dbReference type="PANTHER" id="PTHR11771">
    <property type="entry name" value="LIPOXYGENASE"/>
    <property type="match status" value="1"/>
</dbReference>
<keyword evidence="2" id="KW-0560">Oxidoreductase</keyword>
<dbReference type="PROSITE" id="PS51393">
    <property type="entry name" value="LIPOXYGENASE_3"/>
    <property type="match status" value="1"/>
</dbReference>
<dbReference type="OrthoDB" id="5912511at2"/>
<evidence type="ECO:0000256" key="1">
    <source>
        <dbReference type="ARBA" id="ARBA00022723"/>
    </source>
</evidence>
<dbReference type="Gene3D" id="3.10.450.60">
    <property type="match status" value="1"/>
</dbReference>
<name>A0A433VUB9_9CYAN</name>
<feature type="domain" description="Lipoxygenase" evidence="3">
    <location>
        <begin position="171"/>
        <end position="628"/>
    </location>
</feature>
<dbReference type="RefSeq" id="WP_127077992.1">
    <property type="nucleotide sequence ID" value="NZ_RSCL01000001.1"/>
</dbReference>
<dbReference type="GO" id="GO:0034440">
    <property type="term" value="P:lipid oxidation"/>
    <property type="evidence" value="ECO:0007669"/>
    <property type="project" value="InterPro"/>
</dbReference>
<dbReference type="InterPro" id="IPR013819">
    <property type="entry name" value="LipOase_C"/>
</dbReference>
<protein>
    <submittedName>
        <fullName evidence="4">Arachidonate 15-lipoxygenase</fullName>
    </submittedName>
</protein>
<keyword evidence="5" id="KW-1185">Reference proteome</keyword>
<reference evidence="4" key="1">
    <citation type="submission" date="2018-12" db="EMBL/GenBank/DDBJ databases">
        <authorList>
            <person name="Will S."/>
            <person name="Neumann-Schaal M."/>
            <person name="Henke P."/>
        </authorList>
    </citation>
    <scope>NUCLEOTIDE SEQUENCE</scope>
    <source>
        <strain evidence="4">PCC 7102</strain>
    </source>
</reference>
<evidence type="ECO:0000313" key="4">
    <source>
        <dbReference type="EMBL" id="RUT09697.1"/>
    </source>
</evidence>
<evidence type="ECO:0000259" key="3">
    <source>
        <dbReference type="PROSITE" id="PS51393"/>
    </source>
</evidence>
<dbReference type="Proteomes" id="UP000271624">
    <property type="component" value="Unassembled WGS sequence"/>
</dbReference>
<organism evidence="4 5">
    <name type="scientific">Dulcicalothrix desertica PCC 7102</name>
    <dbReference type="NCBI Taxonomy" id="232991"/>
    <lineage>
        <taxon>Bacteria</taxon>
        <taxon>Bacillati</taxon>
        <taxon>Cyanobacteriota</taxon>
        <taxon>Cyanophyceae</taxon>
        <taxon>Nostocales</taxon>
        <taxon>Calotrichaceae</taxon>
        <taxon>Dulcicalothrix</taxon>
    </lineage>
</organism>
<dbReference type="SUPFAM" id="SSF48484">
    <property type="entry name" value="Lipoxigenase"/>
    <property type="match status" value="1"/>
</dbReference>
<accession>A0A433VUB9</accession>
<dbReference type="AlphaFoldDB" id="A0A433VUB9"/>
<dbReference type="GO" id="GO:0046872">
    <property type="term" value="F:metal ion binding"/>
    <property type="evidence" value="ECO:0007669"/>
    <property type="project" value="UniProtKB-KW"/>
</dbReference>
<dbReference type="Gene3D" id="1.20.245.10">
    <property type="entry name" value="Lipoxygenase-1, Domain 5"/>
    <property type="match status" value="1"/>
</dbReference>
<keyword evidence="1" id="KW-0479">Metal-binding</keyword>
<gene>
    <name evidence="4" type="primary">loxA</name>
    <name evidence="4" type="ORF">DSM106972_001920</name>
</gene>
<dbReference type="InterPro" id="IPR036226">
    <property type="entry name" value="LipOase_C_sf"/>
</dbReference>
<dbReference type="EMBL" id="RSCL01000001">
    <property type="protein sequence ID" value="RUT09697.1"/>
    <property type="molecule type" value="Genomic_DNA"/>
</dbReference>
<dbReference type="InterPro" id="IPR000907">
    <property type="entry name" value="LipOase"/>
</dbReference>
<comment type="caution">
    <text evidence="4">The sequence shown here is derived from an EMBL/GenBank/DDBJ whole genome shotgun (WGS) entry which is preliminary data.</text>
</comment>
<reference evidence="4" key="2">
    <citation type="journal article" date="2019" name="Genome Biol. Evol.">
        <title>Day and night: Metabolic profiles and evolutionary relationships of six axenic non-marine cyanobacteria.</title>
        <authorList>
            <person name="Will S.E."/>
            <person name="Henke P."/>
            <person name="Boedeker C."/>
            <person name="Huang S."/>
            <person name="Brinkmann H."/>
            <person name="Rohde M."/>
            <person name="Jarek M."/>
            <person name="Friedl T."/>
            <person name="Seufert S."/>
            <person name="Schumacher M."/>
            <person name="Overmann J."/>
            <person name="Neumann-Schaal M."/>
            <person name="Petersen J."/>
        </authorList>
    </citation>
    <scope>NUCLEOTIDE SEQUENCE [LARGE SCALE GENOMIC DNA]</scope>
    <source>
        <strain evidence="4">PCC 7102</strain>
    </source>
</reference>
<sequence length="628" mass="70661">MPTSPQFNFNNPSVTNNVDYTKHEYQYNYTRIPPLAMVDTLPAKEDFSITWYRLLVKQLKIIFVNTLITNRGNRGSKSLRDDIRNFIFESVRSEALPTQLNILGRVLQIAPQLLLARMSKDYREVDELLLSVIKDCGLSIFRDLLGRINTRLERGHPTGHVSSLNDYSKLLPVIDIPQFANTFLEDESFAYMQVAGFNPLMIERVSRESANFPIEDSHYQAVMGNDDSLELALKEGRLYLADYKILDNAVNGTYSKYQKYIYAPIALFAVPKAEDSNRSLQAVAIQCGQNPGAHPIITPKSNKYAWLFARTIVTIADTNYHEAVSHLGRTHLFVGAFVLATRRQLPDNHPLSILLRPHFEGTLAINDAAQRLLIAPVGAVDQLLGSTIDNSRVLVALGLRSYGFNGAMLPKQLKQRGVDDPNLLPVYPYRDDALLIWNAIHQWVTDYLSLYYSTNQDVQNDTALQAWATEVQALDGGRVPDFGENGSIQTLNYLIDAATLIIFTATAQHGAVNYPQKDLMSYAAAAPLAGYMPASTLKGEVTEQDYLNLLPPLEQAQRQLNVLTLLGSIYYKNIGNYSPGHFPAQVTPLLDKFQKNLIQIEEIINDRNLHRPTYEYLLPSRIPQSINI</sequence>
<evidence type="ECO:0000313" key="5">
    <source>
        <dbReference type="Proteomes" id="UP000271624"/>
    </source>
</evidence>
<proteinExistence type="predicted"/>
<evidence type="ECO:0000256" key="2">
    <source>
        <dbReference type="ARBA" id="ARBA00023002"/>
    </source>
</evidence>